<dbReference type="Gene3D" id="1.10.260.80">
    <property type="match status" value="1"/>
</dbReference>
<evidence type="ECO:0000313" key="2">
    <source>
        <dbReference type="Proteomes" id="UP000011083"/>
    </source>
</evidence>
<dbReference type="AlphaFoldDB" id="L8HBB6"/>
<dbReference type="NCBIfam" id="TIGR01549">
    <property type="entry name" value="HAD-SF-IA-v1"/>
    <property type="match status" value="1"/>
</dbReference>
<dbReference type="SFLD" id="SFLDS00003">
    <property type="entry name" value="Haloacid_Dehalogenase"/>
    <property type="match status" value="1"/>
</dbReference>
<dbReference type="OMA" id="QTYMFKE"/>
<dbReference type="Gene3D" id="3.40.50.1000">
    <property type="entry name" value="HAD superfamily/HAD-like"/>
    <property type="match status" value="1"/>
</dbReference>
<accession>L8HBB6</accession>
<dbReference type="PANTHER" id="PTHR43885">
    <property type="entry name" value="HALOACID DEHALOGENASE-LIKE HYDROLASE"/>
    <property type="match status" value="1"/>
</dbReference>
<protein>
    <submittedName>
        <fullName evidence="1">Haloacid dehalogenaselike hydrolase domain containing protein</fullName>
    </submittedName>
</protein>
<gene>
    <name evidence="1" type="ORF">ACA1_157550</name>
</gene>
<dbReference type="PANTHER" id="PTHR43885:SF1">
    <property type="entry name" value="SUPERFAMILY HYDROLASE, PUTATIVE (AFU_ORTHOLOGUE AFUA_4G13290)-RELATED"/>
    <property type="match status" value="1"/>
</dbReference>
<dbReference type="InterPro" id="IPR006439">
    <property type="entry name" value="HAD-SF_hydro_IA"/>
</dbReference>
<evidence type="ECO:0000313" key="1">
    <source>
        <dbReference type="EMBL" id="ELR22023.1"/>
    </source>
</evidence>
<dbReference type="GeneID" id="14922943"/>
<dbReference type="GO" id="GO:0016787">
    <property type="term" value="F:hydrolase activity"/>
    <property type="evidence" value="ECO:0007669"/>
    <property type="project" value="UniProtKB-KW"/>
</dbReference>
<proteinExistence type="predicted"/>
<dbReference type="EMBL" id="KB007890">
    <property type="protein sequence ID" value="ELR22023.1"/>
    <property type="molecule type" value="Genomic_DNA"/>
</dbReference>
<dbReference type="VEuPathDB" id="AmoebaDB:ACA1_157550"/>
<dbReference type="InterPro" id="IPR036412">
    <property type="entry name" value="HAD-like_sf"/>
</dbReference>
<dbReference type="Proteomes" id="UP000011083">
    <property type="component" value="Unassembled WGS sequence"/>
</dbReference>
<dbReference type="SUPFAM" id="SSF56784">
    <property type="entry name" value="HAD-like"/>
    <property type="match status" value="1"/>
</dbReference>
<dbReference type="OrthoDB" id="426235at2759"/>
<dbReference type="KEGG" id="acan:ACA1_157550"/>
<dbReference type="InterPro" id="IPR041492">
    <property type="entry name" value="HAD_2"/>
</dbReference>
<keyword evidence="2" id="KW-1185">Reference proteome</keyword>
<dbReference type="InterPro" id="IPR023214">
    <property type="entry name" value="HAD_sf"/>
</dbReference>
<dbReference type="STRING" id="1257118.L8HBB6"/>
<reference evidence="1 2" key="1">
    <citation type="journal article" date="2013" name="Genome Biol.">
        <title>Genome of Acanthamoeba castellanii highlights extensive lateral gene transfer and early evolution of tyrosine kinase signaling.</title>
        <authorList>
            <person name="Clarke M."/>
            <person name="Lohan A.J."/>
            <person name="Liu B."/>
            <person name="Lagkouvardos I."/>
            <person name="Roy S."/>
            <person name="Zafar N."/>
            <person name="Bertelli C."/>
            <person name="Schilde C."/>
            <person name="Kianianmomeni A."/>
            <person name="Burglin T.R."/>
            <person name="Frech C."/>
            <person name="Turcotte B."/>
            <person name="Kopec K.O."/>
            <person name="Synnott J.M."/>
            <person name="Choo C."/>
            <person name="Paponov I."/>
            <person name="Finkler A."/>
            <person name="Soon Heng Tan C."/>
            <person name="Hutchins A.P."/>
            <person name="Weinmeier T."/>
            <person name="Rattei T."/>
            <person name="Chu J.S."/>
            <person name="Gimenez G."/>
            <person name="Irimia M."/>
            <person name="Rigden D.J."/>
            <person name="Fitzpatrick D.A."/>
            <person name="Lorenzo-Morales J."/>
            <person name="Bateman A."/>
            <person name="Chiu C.H."/>
            <person name="Tang P."/>
            <person name="Hegemann P."/>
            <person name="Fromm H."/>
            <person name="Raoult D."/>
            <person name="Greub G."/>
            <person name="Miranda-Saavedra D."/>
            <person name="Chen N."/>
            <person name="Nash P."/>
            <person name="Ginger M.L."/>
            <person name="Horn M."/>
            <person name="Schaap P."/>
            <person name="Caler L."/>
            <person name="Loftus B."/>
        </authorList>
    </citation>
    <scope>NUCLEOTIDE SEQUENCE [LARGE SCALE GENOMIC DNA]</scope>
    <source>
        <strain evidence="1 2">Neff</strain>
    </source>
</reference>
<keyword evidence="1" id="KW-0378">Hydrolase</keyword>
<sequence>MEHQAAQKLGSGIKGFLFDMDGTLTVPVLDFALMRQRVGVPHGLDVLTEVEKMDDEERVRCMKIIEEMEDEGIEKLQLQPGLLDLFQWIREHSHGPYKTAIVTRNAGKAVEHFLAHSGLNFDIVLDRAFRPYKPAPEPILHICKEWDFHLDEVLFIGDSKDDLGSASAAGCASVLIKNPKNQYLIPEATYHADTLSELIPLFESLVAKPLNSQ</sequence>
<organism evidence="1 2">
    <name type="scientific">Acanthamoeba castellanii (strain ATCC 30010 / Neff)</name>
    <dbReference type="NCBI Taxonomy" id="1257118"/>
    <lineage>
        <taxon>Eukaryota</taxon>
        <taxon>Amoebozoa</taxon>
        <taxon>Discosea</taxon>
        <taxon>Longamoebia</taxon>
        <taxon>Centramoebida</taxon>
        <taxon>Acanthamoebidae</taxon>
        <taxon>Acanthamoeba</taxon>
    </lineage>
</organism>
<name>L8HBB6_ACACF</name>
<dbReference type="SFLD" id="SFLDG01129">
    <property type="entry name" value="C1.5:_HAD__Beta-PGM__Phosphata"/>
    <property type="match status" value="1"/>
</dbReference>
<dbReference type="RefSeq" id="XP_004348481.1">
    <property type="nucleotide sequence ID" value="XM_004348431.1"/>
</dbReference>
<dbReference type="Pfam" id="PF13419">
    <property type="entry name" value="HAD_2"/>
    <property type="match status" value="1"/>
</dbReference>